<dbReference type="PROSITE" id="PS01153">
    <property type="entry name" value="NOL1_NOP2_SUN"/>
    <property type="match status" value="1"/>
</dbReference>
<dbReference type="Gene3D" id="3.40.50.150">
    <property type="entry name" value="Vaccinia Virus protein VP39"/>
    <property type="match status" value="1"/>
</dbReference>
<keyword evidence="14" id="KW-1185">Reference proteome</keyword>
<dbReference type="PANTHER" id="PTHR22808">
    <property type="entry name" value="NCL1 YEAST -RELATED NOL1/NOP2/FMU SUN DOMAIN-CONTAINING"/>
    <property type="match status" value="1"/>
</dbReference>
<keyword evidence="7" id="KW-0819">tRNA processing</keyword>
<evidence type="ECO:0000256" key="6">
    <source>
        <dbReference type="ARBA" id="ARBA00022691"/>
    </source>
</evidence>
<dbReference type="InterPro" id="IPR018314">
    <property type="entry name" value="RsmB/NOL1/NOP2-like_CS"/>
</dbReference>
<keyword evidence="6 10" id="KW-0949">S-adenosyl-L-methionine</keyword>
<evidence type="ECO:0000256" key="7">
    <source>
        <dbReference type="ARBA" id="ARBA00022694"/>
    </source>
</evidence>
<feature type="region of interest" description="Disordered" evidence="11">
    <location>
        <begin position="597"/>
        <end position="628"/>
    </location>
</feature>
<evidence type="ECO:0000259" key="12">
    <source>
        <dbReference type="PROSITE" id="PS51686"/>
    </source>
</evidence>
<evidence type="ECO:0000256" key="10">
    <source>
        <dbReference type="PROSITE-ProRule" id="PRU01023"/>
    </source>
</evidence>
<feature type="active site" description="Nucleophile" evidence="10">
    <location>
        <position position="164"/>
    </location>
</feature>
<feature type="binding site" evidence="10">
    <location>
        <position position="111"/>
    </location>
    <ligand>
        <name>S-adenosyl-L-methionine</name>
        <dbReference type="ChEBI" id="CHEBI:59789"/>
    </ligand>
</feature>
<reference evidence="13 14" key="1">
    <citation type="submission" date="2024-03" db="EMBL/GenBank/DDBJ databases">
        <authorList>
            <person name="Martinez-Hernandez J."/>
        </authorList>
    </citation>
    <scope>NUCLEOTIDE SEQUENCE [LARGE SCALE GENOMIC DNA]</scope>
</reference>
<dbReference type="InterPro" id="IPR049560">
    <property type="entry name" value="MeTrfase_RsmB-F_NOP2_cat"/>
</dbReference>
<comment type="similarity">
    <text evidence="2 10">Belongs to the class I-like SAM-binding methyltransferase superfamily. RsmB/NOP family.</text>
</comment>
<dbReference type="InterPro" id="IPR057286">
    <property type="entry name" value="PUA_NSUN2"/>
</dbReference>
<dbReference type="PRINTS" id="PR02008">
    <property type="entry name" value="RCMTFAMILY"/>
</dbReference>
<feature type="binding site" evidence="10">
    <location>
        <position position="51"/>
    </location>
    <ligand>
        <name>S-adenosyl-L-methionine</name>
        <dbReference type="ChEBI" id="CHEBI:59789"/>
    </ligand>
</feature>
<dbReference type="GO" id="GO:0005634">
    <property type="term" value="C:nucleus"/>
    <property type="evidence" value="ECO:0007669"/>
    <property type="project" value="UniProtKB-SubCell"/>
</dbReference>
<dbReference type="InterPro" id="IPR023270">
    <property type="entry name" value="RCMT_NCL1"/>
</dbReference>
<evidence type="ECO:0000313" key="14">
    <source>
        <dbReference type="Proteomes" id="UP001497480"/>
    </source>
</evidence>
<organism evidence="13 14">
    <name type="scientific">Lupinus luteus</name>
    <name type="common">European yellow lupine</name>
    <dbReference type="NCBI Taxonomy" id="3873"/>
    <lineage>
        <taxon>Eukaryota</taxon>
        <taxon>Viridiplantae</taxon>
        <taxon>Streptophyta</taxon>
        <taxon>Embryophyta</taxon>
        <taxon>Tracheophyta</taxon>
        <taxon>Spermatophyta</taxon>
        <taxon>Magnoliopsida</taxon>
        <taxon>eudicotyledons</taxon>
        <taxon>Gunneridae</taxon>
        <taxon>Pentapetalae</taxon>
        <taxon>rosids</taxon>
        <taxon>fabids</taxon>
        <taxon>Fabales</taxon>
        <taxon>Fabaceae</taxon>
        <taxon>Papilionoideae</taxon>
        <taxon>50 kb inversion clade</taxon>
        <taxon>genistoids sensu lato</taxon>
        <taxon>core genistoids</taxon>
        <taxon>Genisteae</taxon>
        <taxon>Lupinus</taxon>
    </lineage>
</organism>
<dbReference type="GO" id="GO:0000049">
    <property type="term" value="F:tRNA binding"/>
    <property type="evidence" value="ECO:0007669"/>
    <property type="project" value="UniProtKB-KW"/>
</dbReference>
<evidence type="ECO:0000256" key="11">
    <source>
        <dbReference type="SAM" id="MobiDB-lite"/>
    </source>
</evidence>
<comment type="caution">
    <text evidence="10">Lacks conserved residue(s) required for the propagation of feature annotation.</text>
</comment>
<sequence>MVPPLFLDIRSNHLVLDMCAAPGSKTFQLLEIIHKSTETGSLPEGMVIANDLDIQRCNLLIHQAKRLCTSNLIVTNHEAQNFPGCFLNRNYDAMEPDQSIDQLLFDRVLCDVPCSGDGTLRKAPELWRKWNTGTGNGLHNLQVLIAIRGLSLLKVGGRMVYSTCSMNPIENEAVVAEVLRRSGGSIELVDVSSELPQLIRRPGLKRWKVSDKGLWLVSCKDVPKSRRTVVLPSMFPAGGSYQDAVRIGDDTTDDANGISEDVQAVENPVMHEFTDEDSGFRLERCMRLVPHDQNTGAFFVAVLQKVSPLPAFQVKPRKEVDNQHVEPANQRNEHAQELQINDNEPNAADLEISPVTCEEGDSNGAQEPCDVENIAKIIPGNRKLQSRGRWRGIDPVVFFKDEVIISTIKTFYGIDEKFPFDGHLVTRNNDTSHVKRIYYVSKSVKDVLELNFSVGQQLKITSVGLKIFERQTSLAGIFASCAFRISSEGLPLVLPHITKQILRASPIDFKHLLQYRAVKFADFVDAEFGERAANLMPGCCVIVLGEGNKAATKTLRVDKSTIAIGCWKGGATLTLMVTELDRQELLERFLTRFDTEKDSSMNGNNLSNSVGDDVQDSYGNDDVEANGC</sequence>
<feature type="compositionally biased region" description="Acidic residues" evidence="11">
    <location>
        <begin position="613"/>
        <end position="628"/>
    </location>
</feature>
<feature type="domain" description="SAM-dependent MTase RsmB/NOP-type" evidence="12">
    <location>
        <begin position="1"/>
        <end position="306"/>
    </location>
</feature>
<dbReference type="Proteomes" id="UP001497480">
    <property type="component" value="Unassembled WGS sequence"/>
</dbReference>
<dbReference type="SUPFAM" id="SSF53335">
    <property type="entry name" value="S-adenosyl-L-methionine-dependent methyltransferases"/>
    <property type="match status" value="1"/>
</dbReference>
<comment type="subcellular location">
    <subcellularLocation>
        <location evidence="1">Nucleus</location>
    </subcellularLocation>
</comment>
<evidence type="ECO:0000256" key="4">
    <source>
        <dbReference type="ARBA" id="ARBA00022603"/>
    </source>
</evidence>
<evidence type="ECO:0000256" key="5">
    <source>
        <dbReference type="ARBA" id="ARBA00022679"/>
    </source>
</evidence>
<evidence type="ECO:0000256" key="9">
    <source>
        <dbReference type="ARBA" id="ARBA00023242"/>
    </source>
</evidence>
<dbReference type="InterPro" id="IPR057285">
    <property type="entry name" value="Pre-PUA_NSUN2"/>
</dbReference>
<gene>
    <name evidence="13" type="ORF">LLUT_LOCUS29022</name>
</gene>
<dbReference type="Pfam" id="PF25376">
    <property type="entry name" value="Pre-PUA_NSUN2"/>
    <property type="match status" value="1"/>
</dbReference>
<evidence type="ECO:0000256" key="2">
    <source>
        <dbReference type="ARBA" id="ARBA00007494"/>
    </source>
</evidence>
<dbReference type="GO" id="GO:0030488">
    <property type="term" value="P:tRNA methylation"/>
    <property type="evidence" value="ECO:0007669"/>
    <property type="project" value="UniProtKB-ARBA"/>
</dbReference>
<dbReference type="Pfam" id="PF01189">
    <property type="entry name" value="Methyltr_RsmB-F"/>
    <property type="match status" value="1"/>
</dbReference>
<dbReference type="PRINTS" id="PR02011">
    <property type="entry name" value="RCMTNCL1"/>
</dbReference>
<dbReference type="PROSITE" id="PS51686">
    <property type="entry name" value="SAM_MT_RSMB_NOP"/>
    <property type="match status" value="1"/>
</dbReference>
<dbReference type="InterPro" id="IPR029063">
    <property type="entry name" value="SAM-dependent_MTases_sf"/>
</dbReference>
<dbReference type="GO" id="GO:0016428">
    <property type="term" value="F:tRNA (cytidine-5-)-methyltransferase activity"/>
    <property type="evidence" value="ECO:0007669"/>
    <property type="project" value="InterPro"/>
</dbReference>
<accession>A0AAV1Y1R1</accession>
<keyword evidence="8 10" id="KW-0694">RNA-binding</keyword>
<name>A0AAV1Y1R1_LUPLU</name>
<keyword evidence="3" id="KW-0820">tRNA-binding</keyword>
<protein>
    <recommendedName>
        <fullName evidence="12">SAM-dependent MTase RsmB/NOP-type domain-containing protein</fullName>
    </recommendedName>
</protein>
<dbReference type="InterPro" id="IPR023267">
    <property type="entry name" value="RCMT"/>
</dbReference>
<dbReference type="InterPro" id="IPR001678">
    <property type="entry name" value="MeTrfase_RsmB-F_NOP2_dom"/>
</dbReference>
<evidence type="ECO:0000256" key="1">
    <source>
        <dbReference type="ARBA" id="ARBA00004123"/>
    </source>
</evidence>
<keyword evidence="5 10" id="KW-0808">Transferase</keyword>
<dbReference type="AlphaFoldDB" id="A0AAV1Y1R1"/>
<proteinExistence type="inferred from homology"/>
<comment type="caution">
    <text evidence="13">The sequence shown here is derived from an EMBL/GenBank/DDBJ whole genome shotgun (WGS) entry which is preliminary data.</text>
</comment>
<feature type="region of interest" description="Disordered" evidence="11">
    <location>
        <begin position="319"/>
        <end position="346"/>
    </location>
</feature>
<feature type="binding site" evidence="10">
    <location>
        <begin position="19"/>
        <end position="25"/>
    </location>
    <ligand>
        <name>S-adenosyl-L-methionine</name>
        <dbReference type="ChEBI" id="CHEBI:59789"/>
    </ligand>
</feature>
<feature type="compositionally biased region" description="Polar residues" evidence="11">
    <location>
        <begin position="600"/>
        <end position="610"/>
    </location>
</feature>
<dbReference type="Pfam" id="PF25378">
    <property type="entry name" value="PUA_NSUN2"/>
    <property type="match status" value="1"/>
</dbReference>
<keyword evidence="9" id="KW-0539">Nucleus</keyword>
<dbReference type="EMBL" id="CAXHTB010000020">
    <property type="protein sequence ID" value="CAL0327962.1"/>
    <property type="molecule type" value="Genomic_DNA"/>
</dbReference>
<keyword evidence="4 10" id="KW-0489">Methyltransferase</keyword>
<dbReference type="PANTHER" id="PTHR22808:SF25">
    <property type="entry name" value="TRNA (CYTOSINE(34)-C(5))-METHYLTRANSFERASE-RELATED"/>
    <property type="match status" value="1"/>
</dbReference>
<evidence type="ECO:0000256" key="3">
    <source>
        <dbReference type="ARBA" id="ARBA00022555"/>
    </source>
</evidence>
<evidence type="ECO:0000256" key="8">
    <source>
        <dbReference type="ARBA" id="ARBA00022884"/>
    </source>
</evidence>
<evidence type="ECO:0000313" key="13">
    <source>
        <dbReference type="EMBL" id="CAL0327962.1"/>
    </source>
</evidence>